<dbReference type="InterPro" id="IPR047012">
    <property type="entry name" value="ICAM_VCAM"/>
</dbReference>
<evidence type="ECO:0000256" key="1">
    <source>
        <dbReference type="ARBA" id="ARBA00023157"/>
    </source>
</evidence>
<dbReference type="SUPFAM" id="SSF48726">
    <property type="entry name" value="Immunoglobulin"/>
    <property type="match status" value="6"/>
</dbReference>
<feature type="transmembrane region" description="Helical" evidence="3">
    <location>
        <begin position="759"/>
        <end position="784"/>
    </location>
</feature>
<dbReference type="FunFam" id="2.60.40.10:FF:000032">
    <property type="entry name" value="palladin isoform X1"/>
    <property type="match status" value="1"/>
</dbReference>
<dbReference type="AlphaFoldDB" id="A0A6G1QCH8"/>
<dbReference type="PANTHER" id="PTHR13771">
    <property type="entry name" value="INTERCELLULAR ADHESION MOLECULE"/>
    <property type="match status" value="1"/>
</dbReference>
<dbReference type="InterPro" id="IPR003598">
    <property type="entry name" value="Ig_sub2"/>
</dbReference>
<keyword evidence="2" id="KW-0393">Immunoglobulin domain</keyword>
<feature type="domain" description="Ig-like" evidence="5">
    <location>
        <begin position="214"/>
        <end position="288"/>
    </location>
</feature>
<protein>
    <submittedName>
        <fullName evidence="6">Vascular cell adhesion protein 1</fullName>
    </submittedName>
</protein>
<dbReference type="GO" id="GO:0005178">
    <property type="term" value="F:integrin binding"/>
    <property type="evidence" value="ECO:0007669"/>
    <property type="project" value="InterPro"/>
</dbReference>
<dbReference type="InterPro" id="IPR013783">
    <property type="entry name" value="Ig-like_fold"/>
</dbReference>
<feature type="chain" id="PRO_5026209903" evidence="4">
    <location>
        <begin position="18"/>
        <end position="815"/>
    </location>
</feature>
<proteinExistence type="predicted"/>
<keyword evidence="3" id="KW-0472">Membrane</keyword>
<evidence type="ECO:0000256" key="2">
    <source>
        <dbReference type="ARBA" id="ARBA00023319"/>
    </source>
</evidence>
<evidence type="ECO:0000313" key="7">
    <source>
        <dbReference type="Proteomes" id="UP000503349"/>
    </source>
</evidence>
<accession>A0A6G1QCH8</accession>
<dbReference type="InterPro" id="IPR013098">
    <property type="entry name" value="Ig_I-set"/>
</dbReference>
<gene>
    <name evidence="6" type="ORF">EXN66_Car015720</name>
</gene>
<name>A0A6G1QCH8_CHAAH</name>
<dbReference type="Gene3D" id="2.60.40.10">
    <property type="entry name" value="Immunoglobulins"/>
    <property type="match status" value="8"/>
</dbReference>
<dbReference type="InterPro" id="IPR036179">
    <property type="entry name" value="Ig-like_dom_sf"/>
</dbReference>
<reference evidence="7" key="2">
    <citation type="submission" date="2019-02" db="EMBL/GenBank/DDBJ databases">
        <title>Opniocepnalus argus Var Kimnra genome.</title>
        <authorList>
            <person name="Zhou C."/>
            <person name="Xiao S."/>
        </authorList>
    </citation>
    <scope>NUCLEOTIDE SEQUENCE [LARGE SCALE GENOMIC DNA]</scope>
</reference>
<keyword evidence="7" id="KW-1185">Reference proteome</keyword>
<keyword evidence="4" id="KW-0732">Signal</keyword>
<dbReference type="InterPro" id="IPR003599">
    <property type="entry name" value="Ig_sub"/>
</dbReference>
<dbReference type="PROSITE" id="PS50835">
    <property type="entry name" value="IG_LIKE"/>
    <property type="match status" value="6"/>
</dbReference>
<dbReference type="GO" id="GO:0007155">
    <property type="term" value="P:cell adhesion"/>
    <property type="evidence" value="ECO:0007669"/>
    <property type="project" value="InterPro"/>
</dbReference>
<dbReference type="SMART" id="SM00408">
    <property type="entry name" value="IGc2"/>
    <property type="match status" value="4"/>
</dbReference>
<feature type="domain" description="Ig-like" evidence="5">
    <location>
        <begin position="526"/>
        <end position="592"/>
    </location>
</feature>
<dbReference type="Pfam" id="PF13927">
    <property type="entry name" value="Ig_3"/>
    <property type="match status" value="1"/>
</dbReference>
<feature type="domain" description="Ig-like" evidence="5">
    <location>
        <begin position="665"/>
        <end position="751"/>
    </location>
</feature>
<feature type="domain" description="Ig-like" evidence="5">
    <location>
        <begin position="109"/>
        <end position="202"/>
    </location>
</feature>
<dbReference type="Proteomes" id="UP000503349">
    <property type="component" value="Chromosome 15"/>
</dbReference>
<keyword evidence="1" id="KW-1015">Disulfide bond</keyword>
<dbReference type="EMBL" id="CM015726">
    <property type="protein sequence ID" value="KAF3700033.1"/>
    <property type="molecule type" value="Genomic_DNA"/>
</dbReference>
<reference evidence="6 7" key="1">
    <citation type="submission" date="2019-02" db="EMBL/GenBank/DDBJ databases">
        <title>Opniocepnalus argus genome.</title>
        <authorList>
            <person name="Zhou C."/>
            <person name="Xiao S."/>
        </authorList>
    </citation>
    <scope>NUCLEOTIDE SEQUENCE [LARGE SCALE GENOMIC DNA]</scope>
    <source>
        <strain evidence="6">OARG1902GOOAL</strain>
        <tissue evidence="6">Muscle</tissue>
    </source>
</reference>
<evidence type="ECO:0000259" key="5">
    <source>
        <dbReference type="PROSITE" id="PS50835"/>
    </source>
</evidence>
<keyword evidence="3" id="KW-0812">Transmembrane</keyword>
<dbReference type="InterPro" id="IPR007110">
    <property type="entry name" value="Ig-like_dom"/>
</dbReference>
<dbReference type="SMART" id="SM00409">
    <property type="entry name" value="IG"/>
    <property type="match status" value="4"/>
</dbReference>
<dbReference type="Pfam" id="PF07679">
    <property type="entry name" value="I-set"/>
    <property type="match status" value="1"/>
</dbReference>
<keyword evidence="3" id="KW-1133">Transmembrane helix</keyword>
<evidence type="ECO:0000256" key="3">
    <source>
        <dbReference type="SAM" id="Phobius"/>
    </source>
</evidence>
<organism evidence="6 7">
    <name type="scientific">Channa argus</name>
    <name type="common">Northern snakehead</name>
    <name type="synonym">Ophicephalus argus</name>
    <dbReference type="NCBI Taxonomy" id="215402"/>
    <lineage>
        <taxon>Eukaryota</taxon>
        <taxon>Metazoa</taxon>
        <taxon>Chordata</taxon>
        <taxon>Craniata</taxon>
        <taxon>Vertebrata</taxon>
        <taxon>Euteleostomi</taxon>
        <taxon>Actinopterygii</taxon>
        <taxon>Neopterygii</taxon>
        <taxon>Teleostei</taxon>
        <taxon>Neoteleostei</taxon>
        <taxon>Acanthomorphata</taxon>
        <taxon>Anabantaria</taxon>
        <taxon>Anabantiformes</taxon>
        <taxon>Channoidei</taxon>
        <taxon>Channidae</taxon>
        <taxon>Channa</taxon>
    </lineage>
</organism>
<feature type="signal peptide" evidence="4">
    <location>
        <begin position="1"/>
        <end position="17"/>
    </location>
</feature>
<feature type="domain" description="Ig-like" evidence="5">
    <location>
        <begin position="597"/>
        <end position="662"/>
    </location>
</feature>
<dbReference type="PANTHER" id="PTHR13771:SF9">
    <property type="entry name" value="INTERCELLULAR ADHESION MOLECULE 5"/>
    <property type="match status" value="1"/>
</dbReference>
<sequence length="815" mass="90556">MLGLLIHVFLLSDVVSACPEDLNPLSLDPPMVVEQFGREYMVNCTSKTNDHEGMYWYDETGNSDLENERNFLAKSVSLSNWNVTATCKIKLKSSLECSRDVEITVYKNPDVVTLHPINPENTMVEGKQYELLCDIASVAPVRNLSVTWYKDEQIVKTSYFTNTTKIPLNVSSILPVTMSRGKNEVKFRCEAQLDFKDQSPVSSDIIKVFMHYAPEFNNKTSDVLNVQEGANVTLNCEADGNPAPVYYWNSGEGMATYNLTIAKVHADVTYNCTAANSLGIITKEIHVNVMKTLTTPTAVMTTPDASAPKEDLCPITLTPDTLVVRFGDSARVNCSTLTPEFGMGWEAVIGGTPITDSSFVTWEVEKLEIWKPEPLCFINLNHTQCTVKPAIIVYKLPDSVSVSAVVPGPMVEGNEYQLRCDIFNVAPRQNVTVKWYQGSENVAIHTFNDTMNNSSPLGNVSHTWKLMAGRDNHGKHFTCKAELYLGPQGPKPIPTVTSDSYTAVVYYKPVRGACQSHFAGVERNFSVNMLSCQVDGNPAPTIYWSYQGKQINASEPLTRSQSGIYTAEMKNHLGSINTSVDITVEYGPIFTCNDYYEVEENDEPQRVMCEAQGIPTPNITWFKGGQKMGSLVHWTKGDSGKYLLEASNKHGTVNHTLHLNVSYAPTFKQQNEKMGMKEISMGGNVTFECHAEGNPAPEIHWHFTHADNVFVTTWGSHMTITIREATSTNAGDYICVATNKVGNATRSFTLKIQGEISEWWKFPLIVLIIISILIIIIVIIIVLYKKSKKYGQYSFINANNGQLIPLNGMSTGNKV</sequence>
<feature type="domain" description="Ig-like" evidence="5">
    <location>
        <begin position="397"/>
        <end position="497"/>
    </location>
</feature>
<evidence type="ECO:0000256" key="4">
    <source>
        <dbReference type="SAM" id="SignalP"/>
    </source>
</evidence>
<evidence type="ECO:0000313" key="6">
    <source>
        <dbReference type="EMBL" id="KAF3700033.1"/>
    </source>
</evidence>